<organism evidence="2 3">
    <name type="scientific">Toxocara canis</name>
    <name type="common">Canine roundworm</name>
    <dbReference type="NCBI Taxonomy" id="6265"/>
    <lineage>
        <taxon>Eukaryota</taxon>
        <taxon>Metazoa</taxon>
        <taxon>Ecdysozoa</taxon>
        <taxon>Nematoda</taxon>
        <taxon>Chromadorea</taxon>
        <taxon>Rhabditida</taxon>
        <taxon>Spirurina</taxon>
        <taxon>Ascaridomorpha</taxon>
        <taxon>Ascaridoidea</taxon>
        <taxon>Toxocaridae</taxon>
        <taxon>Toxocara</taxon>
    </lineage>
</organism>
<evidence type="ECO:0000313" key="3">
    <source>
        <dbReference type="Proteomes" id="UP000031036"/>
    </source>
</evidence>
<feature type="region of interest" description="Disordered" evidence="1">
    <location>
        <begin position="1"/>
        <end position="21"/>
    </location>
</feature>
<name>A0A0B2V9U8_TOXCA</name>
<dbReference type="EMBL" id="JPKZ01002138">
    <property type="protein sequence ID" value="KHN78298.1"/>
    <property type="molecule type" value="Genomic_DNA"/>
</dbReference>
<feature type="compositionally biased region" description="Polar residues" evidence="1">
    <location>
        <begin position="1"/>
        <end position="16"/>
    </location>
</feature>
<protein>
    <submittedName>
        <fullName evidence="2">Uncharacterized protein</fullName>
    </submittedName>
</protein>
<evidence type="ECO:0000313" key="2">
    <source>
        <dbReference type="EMBL" id="KHN78298.1"/>
    </source>
</evidence>
<keyword evidence="3" id="KW-1185">Reference proteome</keyword>
<proteinExistence type="predicted"/>
<reference evidence="2 3" key="1">
    <citation type="submission" date="2014-11" db="EMBL/GenBank/DDBJ databases">
        <title>Genetic blueprint of the zoonotic pathogen Toxocara canis.</title>
        <authorList>
            <person name="Zhu X.-Q."/>
            <person name="Korhonen P.K."/>
            <person name="Cai H."/>
            <person name="Young N.D."/>
            <person name="Nejsum P."/>
            <person name="von Samson-Himmelstjerna G."/>
            <person name="Boag P.R."/>
            <person name="Tan P."/>
            <person name="Li Q."/>
            <person name="Min J."/>
            <person name="Yang Y."/>
            <person name="Wang X."/>
            <person name="Fang X."/>
            <person name="Hall R.S."/>
            <person name="Hofmann A."/>
            <person name="Sternberg P.W."/>
            <person name="Jex A.R."/>
            <person name="Gasser R.B."/>
        </authorList>
    </citation>
    <scope>NUCLEOTIDE SEQUENCE [LARGE SCALE GENOMIC DNA]</scope>
    <source>
        <strain evidence="2">PN_DK_2014</strain>
    </source>
</reference>
<sequence length="118" mass="13411">MYHQTLTFTSSGNSQPSTPPPCSRASVVSFAFRFIDNRTTYVDSTTLILLHHFIANNYMRLTRSAQRRATVAISCSRLPACIACTVNDVRLFCVRCVPSLCEFRANSMEQLKIRPFHF</sequence>
<comment type="caution">
    <text evidence="2">The sequence shown here is derived from an EMBL/GenBank/DDBJ whole genome shotgun (WGS) entry which is preliminary data.</text>
</comment>
<gene>
    <name evidence="2" type="ORF">Tcan_00939</name>
</gene>
<feature type="non-terminal residue" evidence="2">
    <location>
        <position position="118"/>
    </location>
</feature>
<evidence type="ECO:0000256" key="1">
    <source>
        <dbReference type="SAM" id="MobiDB-lite"/>
    </source>
</evidence>
<accession>A0A0B2V9U8</accession>
<dbReference type="Proteomes" id="UP000031036">
    <property type="component" value="Unassembled WGS sequence"/>
</dbReference>
<dbReference type="AlphaFoldDB" id="A0A0B2V9U8"/>